<evidence type="ECO:0000256" key="2">
    <source>
        <dbReference type="ARBA" id="ARBA00022649"/>
    </source>
</evidence>
<dbReference type="InterPro" id="IPR007712">
    <property type="entry name" value="RelE/ParE_toxin"/>
</dbReference>
<gene>
    <name evidence="4" type="ORF">NGAL_HAMBI1189_46080</name>
</gene>
<dbReference type="EMBL" id="CCRK01000013">
    <property type="protein sequence ID" value="CDZ52683.1"/>
    <property type="molecule type" value="Genomic_DNA"/>
</dbReference>
<dbReference type="Pfam" id="PF05016">
    <property type="entry name" value="ParE_toxin"/>
    <property type="match status" value="1"/>
</dbReference>
<dbReference type="Gene3D" id="3.30.2310.20">
    <property type="entry name" value="RelE-like"/>
    <property type="match status" value="1"/>
</dbReference>
<name>A0A0T7GZQ5_NEOGA</name>
<keyword evidence="2" id="KW-1277">Toxin-antitoxin system</keyword>
<dbReference type="InterPro" id="IPR028344">
    <property type="entry name" value="ParE1/4"/>
</dbReference>
<organism evidence="4 5">
    <name type="scientific">Neorhizobium galegae bv. officinalis</name>
    <dbReference type="NCBI Taxonomy" id="323656"/>
    <lineage>
        <taxon>Bacteria</taxon>
        <taxon>Pseudomonadati</taxon>
        <taxon>Pseudomonadota</taxon>
        <taxon>Alphaproteobacteria</taxon>
        <taxon>Hyphomicrobiales</taxon>
        <taxon>Rhizobiaceae</taxon>
        <taxon>Rhizobium/Agrobacterium group</taxon>
        <taxon>Neorhizobium</taxon>
    </lineage>
</organism>
<evidence type="ECO:0000256" key="1">
    <source>
        <dbReference type="ARBA" id="ARBA00006226"/>
    </source>
</evidence>
<reference evidence="4 5" key="1">
    <citation type="submission" date="2014-08" db="EMBL/GenBank/DDBJ databases">
        <authorList>
            <person name="Chen Y.-H."/>
        </authorList>
    </citation>
    <scope>NUCLEOTIDE SEQUENCE [LARGE SCALE GENOMIC DNA]</scope>
</reference>
<evidence type="ECO:0000313" key="5">
    <source>
        <dbReference type="Proteomes" id="UP000039660"/>
    </source>
</evidence>
<dbReference type="InterPro" id="IPR051803">
    <property type="entry name" value="TA_system_RelE-like_toxin"/>
</dbReference>
<dbReference type="InterPro" id="IPR035093">
    <property type="entry name" value="RelE/ParE_toxin_dom_sf"/>
</dbReference>
<dbReference type="RefSeq" id="WP_046637425.1">
    <property type="nucleotide sequence ID" value="NZ_CCRK01000013.1"/>
</dbReference>
<evidence type="ECO:0000313" key="4">
    <source>
        <dbReference type="EMBL" id="CDZ52683.1"/>
    </source>
</evidence>
<dbReference type="AlphaFoldDB" id="A0A0T7GZQ5"/>
<accession>A0A0T7GZQ5</accession>
<evidence type="ECO:0000256" key="3">
    <source>
        <dbReference type="PIRNR" id="PIRNR029218"/>
    </source>
</evidence>
<dbReference type="Proteomes" id="UP000039660">
    <property type="component" value="Unassembled WGS sequence"/>
</dbReference>
<dbReference type="PIRSF" id="PIRSF029218">
    <property type="entry name" value="ParE"/>
    <property type="match status" value="1"/>
</dbReference>
<dbReference type="PANTHER" id="PTHR33755:SF9">
    <property type="entry name" value="TOXIN PARE1"/>
    <property type="match status" value="1"/>
</dbReference>
<protein>
    <recommendedName>
        <fullName evidence="3">Toxin</fullName>
    </recommendedName>
</protein>
<dbReference type="PANTHER" id="PTHR33755">
    <property type="entry name" value="TOXIN PARE1-RELATED"/>
    <property type="match status" value="1"/>
</dbReference>
<comment type="similarity">
    <text evidence="1 3">Belongs to the RelE toxin family.</text>
</comment>
<proteinExistence type="inferred from homology"/>
<sequence length="96" mass="11241">MKTLILTPKAVADIDRIYDYTEATWGVTQAEEYTFGIRDFCRALSSGERSGRKIDEIKRGYQSLAYQSHFIIYREASKKISIVRVLHQRMNLDRHL</sequence>